<keyword evidence="1" id="KW-0472">Membrane</keyword>
<dbReference type="Proteomes" id="UP000177693">
    <property type="component" value="Unassembled WGS sequence"/>
</dbReference>
<evidence type="ECO:0000256" key="1">
    <source>
        <dbReference type="SAM" id="Phobius"/>
    </source>
</evidence>
<feature type="transmembrane region" description="Helical" evidence="1">
    <location>
        <begin position="21"/>
        <end position="41"/>
    </location>
</feature>
<accession>A0A1F6Y391</accession>
<protein>
    <recommendedName>
        <fullName evidence="4">PsbP C-terminal domain-containing protein</fullName>
    </recommendedName>
</protein>
<sequence length="221" mass="24667">MNNDSTENKTIENKQSKSKSTIVAVVGIIAFILAFVVMKYITQEGISAFRGGISKNQTEQKVTNYFTDNSTWKDFNSTLGSFRASFPVYPTHETEPLNLPGLSQPVNMEMYSAEESNGAFYLITFINYPSQVDTSVPETNLEGSVNGTVQSIDGTLISSNFTYFGTYRAIEYLIYKKDGNAYIKGKNILVGQNMYQIAVAYEPSNSSNVQFDRFANSFQLQ</sequence>
<gene>
    <name evidence="2" type="ORF">A3I23_01730</name>
</gene>
<evidence type="ECO:0000313" key="2">
    <source>
        <dbReference type="EMBL" id="OGJ00812.1"/>
    </source>
</evidence>
<organism evidence="2 3">
    <name type="scientific">Candidatus Nomurabacteria bacterium RIFCSPLOWO2_02_FULL_40_67</name>
    <dbReference type="NCBI Taxonomy" id="1801787"/>
    <lineage>
        <taxon>Bacteria</taxon>
        <taxon>Candidatus Nomuraibacteriota</taxon>
    </lineage>
</organism>
<dbReference type="AlphaFoldDB" id="A0A1F6Y391"/>
<comment type="caution">
    <text evidence="2">The sequence shown here is derived from an EMBL/GenBank/DDBJ whole genome shotgun (WGS) entry which is preliminary data.</text>
</comment>
<dbReference type="EMBL" id="MFVL01000027">
    <property type="protein sequence ID" value="OGJ00812.1"/>
    <property type="molecule type" value="Genomic_DNA"/>
</dbReference>
<name>A0A1F6Y391_9BACT</name>
<keyword evidence="1" id="KW-1133">Transmembrane helix</keyword>
<keyword evidence="1" id="KW-0812">Transmembrane</keyword>
<proteinExistence type="predicted"/>
<reference evidence="2 3" key="1">
    <citation type="journal article" date="2016" name="Nat. Commun.">
        <title>Thousands of microbial genomes shed light on interconnected biogeochemical processes in an aquifer system.</title>
        <authorList>
            <person name="Anantharaman K."/>
            <person name="Brown C.T."/>
            <person name="Hug L.A."/>
            <person name="Sharon I."/>
            <person name="Castelle C.J."/>
            <person name="Probst A.J."/>
            <person name="Thomas B.C."/>
            <person name="Singh A."/>
            <person name="Wilkins M.J."/>
            <person name="Karaoz U."/>
            <person name="Brodie E.L."/>
            <person name="Williams K.H."/>
            <person name="Hubbard S.S."/>
            <person name="Banfield J.F."/>
        </authorList>
    </citation>
    <scope>NUCLEOTIDE SEQUENCE [LARGE SCALE GENOMIC DNA]</scope>
</reference>
<evidence type="ECO:0000313" key="3">
    <source>
        <dbReference type="Proteomes" id="UP000177693"/>
    </source>
</evidence>
<evidence type="ECO:0008006" key="4">
    <source>
        <dbReference type="Google" id="ProtNLM"/>
    </source>
</evidence>